<gene>
    <name evidence="2" type="ORF">FHX64_002514</name>
</gene>
<feature type="signal peptide" evidence="1">
    <location>
        <begin position="1"/>
        <end position="20"/>
    </location>
</feature>
<dbReference type="RefSeq" id="WP_183414075.1">
    <property type="nucleotide sequence ID" value="NZ_JACHYB010000002.1"/>
</dbReference>
<accession>A0A7W5H3C1</accession>
<keyword evidence="1" id="KW-0732">Signal</keyword>
<proteinExistence type="predicted"/>
<organism evidence="2 3">
    <name type="scientific">Microbacter margulisiae</name>
    <dbReference type="NCBI Taxonomy" id="1350067"/>
    <lineage>
        <taxon>Bacteria</taxon>
        <taxon>Pseudomonadati</taxon>
        <taxon>Bacteroidota</taxon>
        <taxon>Bacteroidia</taxon>
        <taxon>Bacteroidales</taxon>
        <taxon>Porphyromonadaceae</taxon>
        <taxon>Microbacter</taxon>
    </lineage>
</organism>
<keyword evidence="3" id="KW-1185">Reference proteome</keyword>
<name>A0A7W5H3C1_9PORP</name>
<protein>
    <submittedName>
        <fullName evidence="2">Uncharacterized protein</fullName>
    </submittedName>
</protein>
<evidence type="ECO:0000256" key="1">
    <source>
        <dbReference type="SAM" id="SignalP"/>
    </source>
</evidence>
<sequence length="281" mass="30222">MKKRVFMLLMAAMTGLIAMAQDLEAPGQVTTLEDVNRTPEPFMYSVTTLTSQDLKWSMHYAGSYGQNVEGPFGYEGVSQQIAVKGYLGNRLTLLANASLGIPNEGGNVTSAQQVEVIRDLIGGKRLMGLRIGLGLGVSNDFSNAKSLLSRLTLAYDMPYLKLSGNALFEHTFLKGRDPLDVIINLGAQYCVAGNLYAGLEAVGQDLEGFWETDEAEGGAKMLVGPSLSLAPKKSRLSFSLCGGPEIRATHSQMTNPYAIRELPVQSGFVVMGSVIFNLQGS</sequence>
<comment type="caution">
    <text evidence="2">The sequence shown here is derived from an EMBL/GenBank/DDBJ whole genome shotgun (WGS) entry which is preliminary data.</text>
</comment>
<evidence type="ECO:0000313" key="3">
    <source>
        <dbReference type="Proteomes" id="UP000544222"/>
    </source>
</evidence>
<dbReference type="Proteomes" id="UP000544222">
    <property type="component" value="Unassembled WGS sequence"/>
</dbReference>
<reference evidence="2 3" key="1">
    <citation type="submission" date="2020-08" db="EMBL/GenBank/DDBJ databases">
        <title>Genomic Encyclopedia of Type Strains, Phase IV (KMG-IV): sequencing the most valuable type-strain genomes for metagenomic binning, comparative biology and taxonomic classification.</title>
        <authorList>
            <person name="Goeker M."/>
        </authorList>
    </citation>
    <scope>NUCLEOTIDE SEQUENCE [LARGE SCALE GENOMIC DNA]</scope>
    <source>
        <strain evidence="2 3">DSM 27471</strain>
    </source>
</reference>
<evidence type="ECO:0000313" key="2">
    <source>
        <dbReference type="EMBL" id="MBB3188316.1"/>
    </source>
</evidence>
<feature type="chain" id="PRO_5031466462" evidence="1">
    <location>
        <begin position="21"/>
        <end position="281"/>
    </location>
</feature>
<dbReference type="EMBL" id="JACHYB010000002">
    <property type="protein sequence ID" value="MBB3188316.1"/>
    <property type="molecule type" value="Genomic_DNA"/>
</dbReference>
<dbReference type="AlphaFoldDB" id="A0A7W5H3C1"/>